<keyword evidence="6" id="KW-1015">Disulfide bond</keyword>
<comment type="subcellular location">
    <subcellularLocation>
        <location evidence="1">Cell membrane</location>
    </subcellularLocation>
</comment>
<keyword evidence="7" id="KW-0325">Glycoprotein</keyword>
<dbReference type="Proteomes" id="UP000694523">
    <property type="component" value="Unplaced"/>
</dbReference>
<keyword evidence="11" id="KW-1185">Reference proteome</keyword>
<dbReference type="SUPFAM" id="SSF48726">
    <property type="entry name" value="Immunoglobulin"/>
    <property type="match status" value="2"/>
</dbReference>
<feature type="chain" id="PRO_5034192120" description="Ig-like domain-containing protein" evidence="8">
    <location>
        <begin position="26"/>
        <end position="304"/>
    </location>
</feature>
<dbReference type="InterPro" id="IPR013783">
    <property type="entry name" value="Ig-like_fold"/>
</dbReference>
<keyword evidence="3 8" id="KW-0732">Signal</keyword>
<dbReference type="PROSITE" id="PS50835">
    <property type="entry name" value="IG_LIKE"/>
    <property type="match status" value="2"/>
</dbReference>
<evidence type="ECO:0000259" key="9">
    <source>
        <dbReference type="PROSITE" id="PS50835"/>
    </source>
</evidence>
<evidence type="ECO:0000256" key="4">
    <source>
        <dbReference type="ARBA" id="ARBA00022859"/>
    </source>
</evidence>
<sequence length="304" mass="34254">MNIIPLCNTTCTMFIYVCYLFFISAQSVEDQIPVTVVQPGDDVTFKCSGSYDIKERIHWFRQTPGHTMQFIAEVYQEKVLSDSLKDNRFGFKVIDNLHVTNIRNVTKDDEAIYYCQMRNDYVQGFISSTFLIVNGKPDHILLQNTFSNCVHHVRQSPSSASVSSGGSVSLQCSLQSKDNTTVQCSQHHKVLWFRAGSEELNTGVMYNFTNNSCVYSLSKTIGHSSDTGTYYCAVDTCGHVLFGDGTRVEMGQSCLSQKSFLTADINYAALNFSSRKVKPRSKTRREQECVYSTVRAEHLSSTML</sequence>
<dbReference type="PANTHER" id="PTHR19433">
    <property type="entry name" value="T-CELL RECEPTOR ALPHA CHAIN V REGION-RELATED"/>
    <property type="match status" value="1"/>
</dbReference>
<feature type="signal peptide" evidence="8">
    <location>
        <begin position="1"/>
        <end position="25"/>
    </location>
</feature>
<organism evidence="10 11">
    <name type="scientific">Neogobius melanostomus</name>
    <name type="common">round goby</name>
    <dbReference type="NCBI Taxonomy" id="47308"/>
    <lineage>
        <taxon>Eukaryota</taxon>
        <taxon>Metazoa</taxon>
        <taxon>Chordata</taxon>
        <taxon>Craniata</taxon>
        <taxon>Vertebrata</taxon>
        <taxon>Euteleostomi</taxon>
        <taxon>Actinopterygii</taxon>
        <taxon>Neopterygii</taxon>
        <taxon>Teleostei</taxon>
        <taxon>Neoteleostei</taxon>
        <taxon>Acanthomorphata</taxon>
        <taxon>Gobiaria</taxon>
        <taxon>Gobiiformes</taxon>
        <taxon>Gobioidei</taxon>
        <taxon>Gobiidae</taxon>
        <taxon>Benthophilinae</taxon>
        <taxon>Neogobiini</taxon>
        <taxon>Neogobius</taxon>
    </lineage>
</organism>
<accession>A0A8C6UI73</accession>
<dbReference type="AlphaFoldDB" id="A0A8C6UI73"/>
<dbReference type="PANTHER" id="PTHR19433:SF111">
    <property type="entry name" value="T CELL RECEPTOR ALPHA VARIABLE 4"/>
    <property type="match status" value="1"/>
</dbReference>
<evidence type="ECO:0000256" key="1">
    <source>
        <dbReference type="ARBA" id="ARBA00004236"/>
    </source>
</evidence>
<protein>
    <recommendedName>
        <fullName evidence="9">Ig-like domain-containing protein</fullName>
    </recommendedName>
</protein>
<evidence type="ECO:0000256" key="2">
    <source>
        <dbReference type="ARBA" id="ARBA00022475"/>
    </source>
</evidence>
<evidence type="ECO:0000256" key="3">
    <source>
        <dbReference type="ARBA" id="ARBA00022729"/>
    </source>
</evidence>
<dbReference type="SMART" id="SM00409">
    <property type="entry name" value="IG"/>
    <property type="match status" value="2"/>
</dbReference>
<feature type="domain" description="Ig-like" evidence="9">
    <location>
        <begin position="137"/>
        <end position="234"/>
    </location>
</feature>
<evidence type="ECO:0000256" key="5">
    <source>
        <dbReference type="ARBA" id="ARBA00023136"/>
    </source>
</evidence>
<dbReference type="CDD" id="cd00099">
    <property type="entry name" value="IgV"/>
    <property type="match status" value="1"/>
</dbReference>
<keyword evidence="4" id="KW-0391">Immunity</keyword>
<dbReference type="Gene3D" id="2.60.40.10">
    <property type="entry name" value="Immunoglobulins"/>
    <property type="match status" value="2"/>
</dbReference>
<dbReference type="GO" id="GO:0009617">
    <property type="term" value="P:response to bacterium"/>
    <property type="evidence" value="ECO:0007669"/>
    <property type="project" value="TreeGrafter"/>
</dbReference>
<proteinExistence type="predicted"/>
<dbReference type="InterPro" id="IPR013106">
    <property type="entry name" value="Ig_V-set"/>
</dbReference>
<reference evidence="10" key="2">
    <citation type="submission" date="2025-09" db="UniProtKB">
        <authorList>
            <consortium name="Ensembl"/>
        </authorList>
    </citation>
    <scope>IDENTIFICATION</scope>
</reference>
<reference evidence="10" key="1">
    <citation type="submission" date="2025-08" db="UniProtKB">
        <authorList>
            <consortium name="Ensembl"/>
        </authorList>
    </citation>
    <scope>IDENTIFICATION</scope>
</reference>
<evidence type="ECO:0000313" key="11">
    <source>
        <dbReference type="Proteomes" id="UP000694523"/>
    </source>
</evidence>
<evidence type="ECO:0000313" key="10">
    <source>
        <dbReference type="Ensembl" id="ENSNMLP00000035503.1"/>
    </source>
</evidence>
<feature type="domain" description="Ig-like" evidence="9">
    <location>
        <begin position="26"/>
        <end position="127"/>
    </location>
</feature>
<evidence type="ECO:0000256" key="6">
    <source>
        <dbReference type="ARBA" id="ARBA00023157"/>
    </source>
</evidence>
<dbReference type="Ensembl" id="ENSNMLT00000039547.1">
    <property type="protein sequence ID" value="ENSNMLP00000035503.1"/>
    <property type="gene ID" value="ENSNMLG00000022040.1"/>
</dbReference>
<keyword evidence="2" id="KW-1003">Cell membrane</keyword>
<dbReference type="InterPro" id="IPR052051">
    <property type="entry name" value="TCR_complex_component"/>
</dbReference>
<evidence type="ECO:0000256" key="8">
    <source>
        <dbReference type="SAM" id="SignalP"/>
    </source>
</evidence>
<name>A0A8C6UI73_9GOBI</name>
<dbReference type="GO" id="GO:0005886">
    <property type="term" value="C:plasma membrane"/>
    <property type="evidence" value="ECO:0007669"/>
    <property type="project" value="UniProtKB-SubCell"/>
</dbReference>
<dbReference type="InterPro" id="IPR007110">
    <property type="entry name" value="Ig-like_dom"/>
</dbReference>
<dbReference type="GO" id="GO:0002376">
    <property type="term" value="P:immune system process"/>
    <property type="evidence" value="ECO:0007669"/>
    <property type="project" value="UniProtKB-KW"/>
</dbReference>
<evidence type="ECO:0000256" key="7">
    <source>
        <dbReference type="ARBA" id="ARBA00023180"/>
    </source>
</evidence>
<keyword evidence="5" id="KW-0472">Membrane</keyword>
<dbReference type="Pfam" id="PF07686">
    <property type="entry name" value="V-set"/>
    <property type="match status" value="1"/>
</dbReference>
<dbReference type="SMART" id="SM00406">
    <property type="entry name" value="IGv"/>
    <property type="match status" value="1"/>
</dbReference>
<dbReference type="InterPro" id="IPR036179">
    <property type="entry name" value="Ig-like_dom_sf"/>
</dbReference>
<dbReference type="InterPro" id="IPR003599">
    <property type="entry name" value="Ig_sub"/>
</dbReference>